<protein>
    <submittedName>
        <fullName evidence="1">Uncharacterized protein</fullName>
    </submittedName>
</protein>
<accession>A0A212IEK9</accession>
<proteinExistence type="predicted"/>
<name>A0A212IEK9_9ENTR</name>
<dbReference type="EMBL" id="FLUB01000018">
    <property type="protein sequence ID" value="SBV65204.1"/>
    <property type="molecule type" value="Genomic_DNA"/>
</dbReference>
<evidence type="ECO:0000313" key="1">
    <source>
        <dbReference type="EMBL" id="SBV65204.1"/>
    </source>
</evidence>
<organism evidence="1">
    <name type="scientific">uncultured Citrobacter sp</name>
    <dbReference type="NCBI Taxonomy" id="200446"/>
    <lineage>
        <taxon>Bacteria</taxon>
        <taxon>Pseudomonadati</taxon>
        <taxon>Pseudomonadota</taxon>
        <taxon>Gammaproteobacteria</taxon>
        <taxon>Enterobacterales</taxon>
        <taxon>Enterobacteriaceae</taxon>
        <taxon>Citrobacter</taxon>
        <taxon>environmental samples</taxon>
    </lineage>
</organism>
<gene>
    <name evidence="1" type="ORF">KM92CIT3_60239</name>
</gene>
<dbReference type="AlphaFoldDB" id="A0A212IEK9"/>
<reference evidence="1" key="1">
    <citation type="submission" date="2016-04" db="EMBL/GenBank/DDBJ databases">
        <authorList>
            <person name="Evans L.H."/>
            <person name="Alamgir A."/>
            <person name="Owens N."/>
            <person name="Weber N.D."/>
            <person name="Virtaneva K."/>
            <person name="Barbian K."/>
            <person name="Babar A."/>
            <person name="Rosenke K."/>
        </authorList>
    </citation>
    <scope>NUCLEOTIDE SEQUENCE</scope>
    <source>
        <strain evidence="1">92-3</strain>
    </source>
</reference>
<sequence>MTCWGRLPNGGDMVPMAAALNLLLINLSQRFDVNRLEQLPLRQLLIQVRQLRKQYDKPPKH</sequence>